<feature type="transmembrane region" description="Helical" evidence="1">
    <location>
        <begin position="369"/>
        <end position="387"/>
    </location>
</feature>
<name>A0A2N6TID3_FUSNU</name>
<organism evidence="2 3">
    <name type="scientific">Fusobacterium nucleatum</name>
    <dbReference type="NCBI Taxonomy" id="851"/>
    <lineage>
        <taxon>Bacteria</taxon>
        <taxon>Fusobacteriati</taxon>
        <taxon>Fusobacteriota</taxon>
        <taxon>Fusobacteriia</taxon>
        <taxon>Fusobacteriales</taxon>
        <taxon>Fusobacteriaceae</taxon>
        <taxon>Fusobacterium</taxon>
    </lineage>
</organism>
<feature type="transmembrane region" description="Helical" evidence="1">
    <location>
        <begin position="255"/>
        <end position="275"/>
    </location>
</feature>
<feature type="transmembrane region" description="Helical" evidence="1">
    <location>
        <begin position="308"/>
        <end position="330"/>
    </location>
</feature>
<keyword evidence="1" id="KW-0472">Membrane</keyword>
<dbReference type="EMBL" id="PNHC01000005">
    <property type="protein sequence ID" value="PMC69070.1"/>
    <property type="molecule type" value="Genomic_DNA"/>
</dbReference>
<evidence type="ECO:0000313" key="2">
    <source>
        <dbReference type="EMBL" id="PMC69070.1"/>
    </source>
</evidence>
<feature type="transmembrane region" description="Helical" evidence="1">
    <location>
        <begin position="336"/>
        <end position="357"/>
    </location>
</feature>
<dbReference type="Proteomes" id="UP000235733">
    <property type="component" value="Unassembled WGS sequence"/>
</dbReference>
<comment type="caution">
    <text evidence="2">The sequence shown here is derived from an EMBL/GenBank/DDBJ whole genome shotgun (WGS) entry which is preliminary data.</text>
</comment>
<accession>A0A2N6TID3</accession>
<sequence>MKKIIIMELILAFSIFYLVKYVPNYKNTILVLKDDIKIEREEPLERNEEDLFLLKKNIYVKEISNLNGIWVGKTYSYDELKEMSLFFRWLINEGMVDREEYNKETGYFIIEPNKEFYALSENEVKKKLGTNNLKLKKVEKYMKKYGEKPIFTNFYQGYLSKVRFVKSELPFYKENVEDENFEKREIGYMMLFRDMMLIILIVNFCSYPYLLKKNRLKIELNKIIPIIVFFFTDTIILVLSFLLKKPWDYINTAYIPIYIIFHIIFRNITTGLFFIKMEKVLRKFKDDIPQNDIIEKFKMNEKIMSAEFNIFLLVKVILLYLVPMLLTFLLSMIGTALMTICYFIIFIFSLLYCFYCFIKIEDNKLNATYYISIYLLQYLLFIFLVIYL</sequence>
<feature type="transmembrane region" description="Helical" evidence="1">
    <location>
        <begin position="223"/>
        <end position="243"/>
    </location>
</feature>
<gene>
    <name evidence="2" type="ORF">CJ209_07905</name>
</gene>
<dbReference type="RefSeq" id="WP_158392886.1">
    <property type="nucleotide sequence ID" value="NZ_PNHC01000005.1"/>
</dbReference>
<evidence type="ECO:0000313" key="3">
    <source>
        <dbReference type="Proteomes" id="UP000235733"/>
    </source>
</evidence>
<protein>
    <submittedName>
        <fullName evidence="2">Uncharacterized protein</fullName>
    </submittedName>
</protein>
<reference evidence="2 3" key="1">
    <citation type="submission" date="2017-09" db="EMBL/GenBank/DDBJ databases">
        <title>Bacterial strain isolated from the female urinary microbiota.</title>
        <authorList>
            <person name="Thomas-White K."/>
            <person name="Kumar N."/>
            <person name="Forster S."/>
            <person name="Putonti C."/>
            <person name="Lawley T."/>
            <person name="Wolfe A.J."/>
        </authorList>
    </citation>
    <scope>NUCLEOTIDE SEQUENCE [LARGE SCALE GENOMIC DNA]</scope>
    <source>
        <strain evidence="2 3">UMB0249</strain>
    </source>
</reference>
<dbReference type="AlphaFoldDB" id="A0A2N6TID3"/>
<feature type="transmembrane region" description="Helical" evidence="1">
    <location>
        <begin position="190"/>
        <end position="211"/>
    </location>
</feature>
<keyword evidence="1" id="KW-1133">Transmembrane helix</keyword>
<evidence type="ECO:0000256" key="1">
    <source>
        <dbReference type="SAM" id="Phobius"/>
    </source>
</evidence>
<keyword evidence="1" id="KW-0812">Transmembrane</keyword>
<proteinExistence type="predicted"/>